<dbReference type="SUPFAM" id="SSF52540">
    <property type="entry name" value="P-loop containing nucleoside triphosphate hydrolases"/>
    <property type="match status" value="1"/>
</dbReference>
<dbReference type="Gene3D" id="3.40.50.300">
    <property type="entry name" value="P-loop containing nucleotide triphosphate hydrolases"/>
    <property type="match status" value="1"/>
</dbReference>
<dbReference type="InterPro" id="IPR003593">
    <property type="entry name" value="AAA+_ATPase"/>
</dbReference>
<dbReference type="InterPro" id="IPR027417">
    <property type="entry name" value="P-loop_NTPase"/>
</dbReference>
<dbReference type="GO" id="GO:0016887">
    <property type="term" value="F:ATP hydrolysis activity"/>
    <property type="evidence" value="ECO:0007669"/>
    <property type="project" value="InterPro"/>
</dbReference>
<dbReference type="InterPro" id="IPR049945">
    <property type="entry name" value="AAA_22"/>
</dbReference>
<name>A0A944M9Y3_9GAMM</name>
<evidence type="ECO:0000313" key="4">
    <source>
        <dbReference type="Proteomes" id="UP000770889"/>
    </source>
</evidence>
<dbReference type="Pfam" id="PF13401">
    <property type="entry name" value="AAA_22"/>
    <property type="match status" value="1"/>
</dbReference>
<dbReference type="AlphaFoldDB" id="A0A944M9Y3"/>
<dbReference type="SMART" id="SM00382">
    <property type="entry name" value="AAA"/>
    <property type="match status" value="1"/>
</dbReference>
<sequence>MYESFYGLNETPFRLSVDESMCFKHNSYENVSRCISQALDRGRGFVLLTGVSGTGKTTVCRDIISQIDGEKVTAVSLLTSQLQAEELLRKLALELGLAAERYDREKLISSIQRYLVEQYQAGRRTIVFFDEAQNLTVSGLQELEVLVNLKDGAHPLLQIVLVGHTDLQDTLSGRGMESIRQHLVASCEIENMIADQTRGYIVHRLSRAGWQDDPCIRESLFASIHEITQGTPRLINILMSRLLLFAATKERHQVDEQDLITAIQLLAEEDRLSLIEDKLPAFLEQESMSSGLTIATDQASGAKDLNDDFEDLNLLLEDLDLSDTDWLGWEEGESSPAIARTDSGVTQSVREGTSANFKQLGNLGYKDSKGIDSEHQWGGVWWMSDNIHSEVLSGSTVTKAPPSVKAEICHEMVTDVDPVRIKAVDESLGINGLRWSILALSFIASIGLLIALFVKYIA</sequence>
<evidence type="ECO:0000256" key="1">
    <source>
        <dbReference type="SAM" id="Phobius"/>
    </source>
</evidence>
<evidence type="ECO:0000313" key="3">
    <source>
        <dbReference type="EMBL" id="MBT2988043.1"/>
    </source>
</evidence>
<organism evidence="3 4">
    <name type="scientific">Candidatus Thiodiazotropha taylori</name>
    <dbReference type="NCBI Taxonomy" id="2792791"/>
    <lineage>
        <taxon>Bacteria</taxon>
        <taxon>Pseudomonadati</taxon>
        <taxon>Pseudomonadota</taxon>
        <taxon>Gammaproteobacteria</taxon>
        <taxon>Chromatiales</taxon>
        <taxon>Sedimenticolaceae</taxon>
        <taxon>Candidatus Thiodiazotropha</taxon>
    </lineage>
</organism>
<reference evidence="3 4" key="1">
    <citation type="submission" date="2021-05" db="EMBL/GenBank/DDBJ databases">
        <title>Genetic and Functional Diversity in Clade A Lucinid endosymbionts from the Bahamas.</title>
        <authorList>
            <person name="Giani N.M."/>
            <person name="Engel A.S."/>
            <person name="Campbell B.J."/>
        </authorList>
    </citation>
    <scope>NUCLEOTIDE SEQUENCE [LARGE SCALE GENOMIC DNA]</scope>
    <source>
        <strain evidence="3">LUC16012Gg_MoonRockCtena</strain>
    </source>
</reference>
<keyword evidence="1" id="KW-1133">Transmembrane helix</keyword>
<comment type="caution">
    <text evidence="3">The sequence shown here is derived from an EMBL/GenBank/DDBJ whole genome shotgun (WGS) entry which is preliminary data.</text>
</comment>
<keyword evidence="1" id="KW-0472">Membrane</keyword>
<protein>
    <submittedName>
        <fullName evidence="3">AAA family ATPase</fullName>
    </submittedName>
</protein>
<feature type="domain" description="AAA+ ATPase" evidence="2">
    <location>
        <begin position="42"/>
        <end position="187"/>
    </location>
</feature>
<keyword evidence="1" id="KW-0812">Transmembrane</keyword>
<proteinExistence type="predicted"/>
<accession>A0A944M9Y3</accession>
<dbReference type="Proteomes" id="UP000770889">
    <property type="component" value="Unassembled WGS sequence"/>
</dbReference>
<evidence type="ECO:0000259" key="2">
    <source>
        <dbReference type="SMART" id="SM00382"/>
    </source>
</evidence>
<dbReference type="PANTHER" id="PTHR35894">
    <property type="entry name" value="GENERAL SECRETION PATHWAY PROTEIN A-RELATED"/>
    <property type="match status" value="1"/>
</dbReference>
<dbReference type="EMBL" id="JAHHGM010000002">
    <property type="protein sequence ID" value="MBT2988043.1"/>
    <property type="molecule type" value="Genomic_DNA"/>
</dbReference>
<feature type="transmembrane region" description="Helical" evidence="1">
    <location>
        <begin position="435"/>
        <end position="454"/>
    </location>
</feature>
<dbReference type="InterPro" id="IPR052026">
    <property type="entry name" value="ExeA_AAA_ATPase_DNA-bind"/>
</dbReference>
<gene>
    <name evidence="3" type="ORF">KME65_03680</name>
</gene>
<dbReference type="PANTHER" id="PTHR35894:SF1">
    <property type="entry name" value="PHOSPHORIBULOKINASE _ URIDINE KINASE FAMILY"/>
    <property type="match status" value="1"/>
</dbReference>